<comment type="caution">
    <text evidence="3">The sequence shown here is derived from an EMBL/GenBank/DDBJ whole genome shotgun (WGS) entry which is preliminary data.</text>
</comment>
<dbReference type="Pfam" id="PF20151">
    <property type="entry name" value="DUF6533"/>
    <property type="match status" value="1"/>
</dbReference>
<feature type="transmembrane region" description="Helical" evidence="1">
    <location>
        <begin position="101"/>
        <end position="119"/>
    </location>
</feature>
<dbReference type="InterPro" id="IPR045340">
    <property type="entry name" value="DUF6533"/>
</dbReference>
<dbReference type="PROSITE" id="PS00092">
    <property type="entry name" value="N6_MTASE"/>
    <property type="match status" value="1"/>
</dbReference>
<accession>A0A8H6HVV7</accession>
<proteinExistence type="predicted"/>
<dbReference type="OrthoDB" id="3350812at2759"/>
<dbReference type="GO" id="GO:0003676">
    <property type="term" value="F:nucleic acid binding"/>
    <property type="evidence" value="ECO:0007669"/>
    <property type="project" value="InterPro"/>
</dbReference>
<feature type="transmembrane region" description="Helical" evidence="1">
    <location>
        <begin position="254"/>
        <end position="273"/>
    </location>
</feature>
<feature type="transmembrane region" description="Helical" evidence="1">
    <location>
        <begin position="126"/>
        <end position="145"/>
    </location>
</feature>
<dbReference type="AlphaFoldDB" id="A0A8H6HVV7"/>
<feature type="transmembrane region" description="Helical" evidence="1">
    <location>
        <begin position="185"/>
        <end position="205"/>
    </location>
</feature>
<keyword evidence="4" id="KW-1185">Reference proteome</keyword>
<sequence>MSLTPQQLARLTQVASASLKLEYADLSIHTVYVYYYLTTLSEEVNVMWPQKWRIGKGLFLFIRYAPLFFMVTILLNMRVYADLSPKTCTNLWLAFRTTLDFTSILASEVALLICLFALLNARRPYVLLLVAIYTGMTLGASIPSLRYDERVAQTLPLTQLEHELGYACTWAGVSDPGIGLANKKAGYVSLAKAVVLSVFALYIFLVRYRNQTGTLFQTMRRDSGIYILSFVALRLGAALALTLRTENDLNLPGYAFSIIFQVAVPMLACRLLLEIRKSGDTTVRTAISTILFNPPWTGDETKENFDDDVHERPQEMVRFQGVGRRRVADGGGVNQDVEVGTDTNATVVEERRV</sequence>
<dbReference type="EMBL" id="JACGCI010000037">
    <property type="protein sequence ID" value="KAF6753806.1"/>
    <property type="molecule type" value="Genomic_DNA"/>
</dbReference>
<protein>
    <recommendedName>
        <fullName evidence="2">DUF6533 domain-containing protein</fullName>
    </recommendedName>
</protein>
<organism evidence="3 4">
    <name type="scientific">Ephemerocybe angulata</name>
    <dbReference type="NCBI Taxonomy" id="980116"/>
    <lineage>
        <taxon>Eukaryota</taxon>
        <taxon>Fungi</taxon>
        <taxon>Dikarya</taxon>
        <taxon>Basidiomycota</taxon>
        <taxon>Agaricomycotina</taxon>
        <taxon>Agaricomycetes</taxon>
        <taxon>Agaricomycetidae</taxon>
        <taxon>Agaricales</taxon>
        <taxon>Agaricineae</taxon>
        <taxon>Psathyrellaceae</taxon>
        <taxon>Ephemerocybe</taxon>
    </lineage>
</organism>
<dbReference type="Proteomes" id="UP000521943">
    <property type="component" value="Unassembled WGS sequence"/>
</dbReference>
<evidence type="ECO:0000313" key="3">
    <source>
        <dbReference type="EMBL" id="KAF6753806.1"/>
    </source>
</evidence>
<evidence type="ECO:0000313" key="4">
    <source>
        <dbReference type="Proteomes" id="UP000521943"/>
    </source>
</evidence>
<evidence type="ECO:0000259" key="2">
    <source>
        <dbReference type="Pfam" id="PF20151"/>
    </source>
</evidence>
<evidence type="ECO:0000256" key="1">
    <source>
        <dbReference type="SAM" id="Phobius"/>
    </source>
</evidence>
<dbReference type="InterPro" id="IPR002052">
    <property type="entry name" value="DNA_methylase_N6_adenine_CS"/>
</dbReference>
<reference evidence="3 4" key="1">
    <citation type="submission" date="2020-07" db="EMBL/GenBank/DDBJ databases">
        <title>Comparative genomics of pyrophilous fungi reveals a link between fire events and developmental genes.</title>
        <authorList>
            <consortium name="DOE Joint Genome Institute"/>
            <person name="Steindorff A.S."/>
            <person name="Carver A."/>
            <person name="Calhoun S."/>
            <person name="Stillman K."/>
            <person name="Liu H."/>
            <person name="Lipzen A."/>
            <person name="Pangilinan J."/>
            <person name="Labutti K."/>
            <person name="Bruns T.D."/>
            <person name="Grigoriev I.V."/>
        </authorList>
    </citation>
    <scope>NUCLEOTIDE SEQUENCE [LARGE SCALE GENOMIC DNA]</scope>
    <source>
        <strain evidence="3 4">CBS 144469</strain>
    </source>
</reference>
<feature type="transmembrane region" description="Helical" evidence="1">
    <location>
        <begin position="57"/>
        <end position="81"/>
    </location>
</feature>
<name>A0A8H6HVV7_9AGAR</name>
<keyword evidence="1" id="KW-0472">Membrane</keyword>
<dbReference type="GO" id="GO:0032259">
    <property type="term" value="P:methylation"/>
    <property type="evidence" value="ECO:0007669"/>
    <property type="project" value="InterPro"/>
</dbReference>
<feature type="domain" description="DUF6533" evidence="2">
    <location>
        <begin position="23"/>
        <end position="68"/>
    </location>
</feature>
<keyword evidence="1" id="KW-0812">Transmembrane</keyword>
<keyword evidence="1" id="KW-1133">Transmembrane helix</keyword>
<gene>
    <name evidence="3" type="ORF">DFP72DRAFT_394369</name>
</gene>
<dbReference type="GO" id="GO:0008168">
    <property type="term" value="F:methyltransferase activity"/>
    <property type="evidence" value="ECO:0007669"/>
    <property type="project" value="InterPro"/>
</dbReference>
<feature type="transmembrane region" description="Helical" evidence="1">
    <location>
        <begin position="225"/>
        <end position="242"/>
    </location>
</feature>